<dbReference type="EMBL" id="PIEU01000088">
    <property type="protein sequence ID" value="PZL72141.1"/>
    <property type="molecule type" value="Genomic_DNA"/>
</dbReference>
<evidence type="ECO:0000313" key="1">
    <source>
        <dbReference type="EMBL" id="PZL72141.1"/>
    </source>
</evidence>
<reference evidence="1 2" key="1">
    <citation type="submission" date="2017-11" db="EMBL/GenBank/DDBJ databases">
        <title>Draft genome sequence of Enterococcus plantarum TRW2 strain isolated from lettuce.</title>
        <authorList>
            <person name="Kim E.B."/>
            <person name="Marco M.L."/>
            <person name="Williams T.R."/>
            <person name="You I.H."/>
        </authorList>
    </citation>
    <scope>NUCLEOTIDE SEQUENCE [LARGE SCALE GENOMIC DNA]</scope>
    <source>
        <strain evidence="1 2">TRW2</strain>
    </source>
</reference>
<protein>
    <submittedName>
        <fullName evidence="1">Uncharacterized protein</fullName>
    </submittedName>
</protein>
<evidence type="ECO:0000313" key="2">
    <source>
        <dbReference type="Proteomes" id="UP000249828"/>
    </source>
</evidence>
<dbReference type="Proteomes" id="UP000249828">
    <property type="component" value="Unassembled WGS sequence"/>
</dbReference>
<organism evidence="1 2">
    <name type="scientific">Enterococcus plantarum</name>
    <dbReference type="NCBI Taxonomy" id="1077675"/>
    <lineage>
        <taxon>Bacteria</taxon>
        <taxon>Bacillati</taxon>
        <taxon>Bacillota</taxon>
        <taxon>Bacilli</taxon>
        <taxon>Lactobacillales</taxon>
        <taxon>Enterococcaceae</taxon>
        <taxon>Enterococcus</taxon>
    </lineage>
</organism>
<dbReference type="AlphaFoldDB" id="A0A2W3YWY4"/>
<accession>A0A2W3YWY4</accession>
<keyword evidence="2" id="KW-1185">Reference proteome</keyword>
<sequence>MIRQQRELQHAKNTLRHWRYYERNIQELQHYVKVSVLTFFKSLKQMEPEEVNWLAERYYISHKVTK</sequence>
<dbReference type="RefSeq" id="WP_111248227.1">
    <property type="nucleotide sequence ID" value="NZ_PIEU01000088.1"/>
</dbReference>
<name>A0A2W3YWY4_9ENTE</name>
<comment type="caution">
    <text evidence="1">The sequence shown here is derived from an EMBL/GenBank/DDBJ whole genome shotgun (WGS) entry which is preliminary data.</text>
</comment>
<proteinExistence type="predicted"/>
<gene>
    <name evidence="1" type="ORF">CI088_11055</name>
</gene>